<name>A0A7S1TWA1_9STRA</name>
<protein>
    <submittedName>
        <fullName evidence="1">Uncharacterized protein</fullName>
    </submittedName>
</protein>
<proteinExistence type="predicted"/>
<sequence>MNADFATMDGLPQLAAFLGSVVLVEVLRKRWAEESVAAAAAMTAATSQKARAVTRPTAMDEAVAARAERVGGMCTVIITTSPTPSNPACTLIEAVIESMVQHAPELCGCRCIIVCDGYKIRENGLIKKSKFRSGEILRKDASAYEAYKAALEARCGTATCGWRRAEVLHLPERRGFGYAVKAALETVRTPFICVLQHDRTFIRDFRHTLDLLSAMQTEGRLKMVGLPTQSNDPRKYVHSARSKLGDLNVGDTDVLGRIVRSHASPALRYLPLLRWHDSTHFASSSYYRDFVFGPRNLVSRGGFIEDKLGQQQIKDLRNHGWSSHGDYGTYLLDDGATQLTYMVAHLDGKKFSRREDRHGKGRYISYHRLSSSSPQQRKSEP</sequence>
<dbReference type="SUPFAM" id="SSF53448">
    <property type="entry name" value="Nucleotide-diphospho-sugar transferases"/>
    <property type="match status" value="1"/>
</dbReference>
<dbReference type="InterPro" id="IPR029044">
    <property type="entry name" value="Nucleotide-diphossugar_trans"/>
</dbReference>
<evidence type="ECO:0000313" key="1">
    <source>
        <dbReference type="EMBL" id="CAD9249300.1"/>
    </source>
</evidence>
<dbReference type="AlphaFoldDB" id="A0A7S1TWA1"/>
<organism evidence="1">
    <name type="scientific">Phaeomonas parva</name>
    <dbReference type="NCBI Taxonomy" id="124430"/>
    <lineage>
        <taxon>Eukaryota</taxon>
        <taxon>Sar</taxon>
        <taxon>Stramenopiles</taxon>
        <taxon>Ochrophyta</taxon>
        <taxon>Pinguiophyceae</taxon>
        <taxon>Pinguiochrysidales</taxon>
        <taxon>Pinguiochrysidaceae</taxon>
        <taxon>Phaeomonas</taxon>
    </lineage>
</organism>
<accession>A0A7S1TWA1</accession>
<dbReference type="EMBL" id="HBGJ01012204">
    <property type="protein sequence ID" value="CAD9249300.1"/>
    <property type="molecule type" value="Transcribed_RNA"/>
</dbReference>
<gene>
    <name evidence="1" type="ORF">PPAR1163_LOCUS7660</name>
</gene>
<reference evidence="1" key="1">
    <citation type="submission" date="2021-01" db="EMBL/GenBank/DDBJ databases">
        <authorList>
            <person name="Corre E."/>
            <person name="Pelletier E."/>
            <person name="Niang G."/>
            <person name="Scheremetjew M."/>
            <person name="Finn R."/>
            <person name="Kale V."/>
            <person name="Holt S."/>
            <person name="Cochrane G."/>
            <person name="Meng A."/>
            <person name="Brown T."/>
            <person name="Cohen L."/>
        </authorList>
    </citation>
    <scope>NUCLEOTIDE SEQUENCE</scope>
    <source>
        <strain evidence="1">CCMP2877</strain>
    </source>
</reference>